<reference evidence="9" key="1">
    <citation type="submission" date="2022-03" db="EMBL/GenBank/DDBJ databases">
        <authorList>
            <person name="Tunstrom K."/>
        </authorList>
    </citation>
    <scope>NUCLEOTIDE SEQUENCE</scope>
</reference>
<dbReference type="InterPro" id="IPR038702">
    <property type="entry name" value="Na/K_ATPase_sub_beta_sf"/>
</dbReference>
<dbReference type="PANTHER" id="PTHR11523:SF28">
    <property type="entry name" value="NA_K-ATPASE BETA SUBUNIT ISOFORM 4-RELATED"/>
    <property type="match status" value="1"/>
</dbReference>
<dbReference type="InterPro" id="IPR000402">
    <property type="entry name" value="Na/K_ATPase_sub_beta"/>
</dbReference>
<evidence type="ECO:0000313" key="9">
    <source>
        <dbReference type="EMBL" id="CAH2085307.1"/>
    </source>
</evidence>
<evidence type="ECO:0000256" key="1">
    <source>
        <dbReference type="ARBA" id="ARBA00004606"/>
    </source>
</evidence>
<evidence type="ECO:0008006" key="11">
    <source>
        <dbReference type="Google" id="ProtNLM"/>
    </source>
</evidence>
<dbReference type="GO" id="GO:1990573">
    <property type="term" value="P:potassium ion import across plasma membrane"/>
    <property type="evidence" value="ECO:0007669"/>
    <property type="project" value="TreeGrafter"/>
</dbReference>
<dbReference type="GO" id="GO:0001671">
    <property type="term" value="F:ATPase activator activity"/>
    <property type="evidence" value="ECO:0007669"/>
    <property type="project" value="TreeGrafter"/>
</dbReference>
<keyword evidence="3 8" id="KW-0812">Transmembrane</keyword>
<keyword evidence="5 8" id="KW-1133">Transmembrane helix</keyword>
<keyword evidence="10" id="KW-1185">Reference proteome</keyword>
<dbReference type="Proteomes" id="UP001153954">
    <property type="component" value="Unassembled WGS sequence"/>
</dbReference>
<feature type="transmembrane region" description="Helical" evidence="8">
    <location>
        <begin position="65"/>
        <end position="89"/>
    </location>
</feature>
<protein>
    <recommendedName>
        <fullName evidence="11">Sodium/potassium-transporting ATPase subunit beta-1</fullName>
    </recommendedName>
</protein>
<evidence type="ECO:0000313" key="10">
    <source>
        <dbReference type="Proteomes" id="UP001153954"/>
    </source>
</evidence>
<proteinExistence type="inferred from homology"/>
<evidence type="ECO:0000256" key="5">
    <source>
        <dbReference type="ARBA" id="ARBA00022989"/>
    </source>
</evidence>
<dbReference type="GO" id="GO:0030007">
    <property type="term" value="P:intracellular potassium ion homeostasis"/>
    <property type="evidence" value="ECO:0007669"/>
    <property type="project" value="TreeGrafter"/>
</dbReference>
<evidence type="ECO:0000256" key="4">
    <source>
        <dbReference type="ARBA" id="ARBA00022968"/>
    </source>
</evidence>
<evidence type="ECO:0000256" key="3">
    <source>
        <dbReference type="ARBA" id="ARBA00022692"/>
    </source>
</evidence>
<dbReference type="Gene3D" id="2.60.40.1660">
    <property type="entry name" value="Na, k-atpase alpha subunit"/>
    <property type="match status" value="1"/>
</dbReference>
<accession>A0AAU9THB7</accession>
<dbReference type="GO" id="GO:0005890">
    <property type="term" value="C:sodium:potassium-exchanging ATPase complex"/>
    <property type="evidence" value="ECO:0007669"/>
    <property type="project" value="InterPro"/>
</dbReference>
<evidence type="ECO:0000256" key="8">
    <source>
        <dbReference type="SAM" id="Phobius"/>
    </source>
</evidence>
<evidence type="ECO:0000256" key="7">
    <source>
        <dbReference type="SAM" id="MobiDB-lite"/>
    </source>
</evidence>
<gene>
    <name evidence="9" type="ORF">EEDITHA_LOCUS1794</name>
</gene>
<evidence type="ECO:0000256" key="2">
    <source>
        <dbReference type="ARBA" id="ARBA00005876"/>
    </source>
</evidence>
<keyword evidence="4" id="KW-0735">Signal-anchor</keyword>
<organism evidence="9 10">
    <name type="scientific">Euphydryas editha</name>
    <name type="common">Edith's checkerspot</name>
    <dbReference type="NCBI Taxonomy" id="104508"/>
    <lineage>
        <taxon>Eukaryota</taxon>
        <taxon>Metazoa</taxon>
        <taxon>Ecdysozoa</taxon>
        <taxon>Arthropoda</taxon>
        <taxon>Hexapoda</taxon>
        <taxon>Insecta</taxon>
        <taxon>Pterygota</taxon>
        <taxon>Neoptera</taxon>
        <taxon>Endopterygota</taxon>
        <taxon>Lepidoptera</taxon>
        <taxon>Glossata</taxon>
        <taxon>Ditrysia</taxon>
        <taxon>Papilionoidea</taxon>
        <taxon>Nymphalidae</taxon>
        <taxon>Nymphalinae</taxon>
        <taxon>Euphydryas</taxon>
    </lineage>
</organism>
<dbReference type="GO" id="GO:0006883">
    <property type="term" value="P:intracellular sodium ion homeostasis"/>
    <property type="evidence" value="ECO:0007669"/>
    <property type="project" value="TreeGrafter"/>
</dbReference>
<dbReference type="GO" id="GO:0036376">
    <property type="term" value="P:sodium ion export across plasma membrane"/>
    <property type="evidence" value="ECO:0007669"/>
    <property type="project" value="TreeGrafter"/>
</dbReference>
<comment type="similarity">
    <text evidence="2">Belongs to the X(+)/potassium ATPases subunit beta family.</text>
</comment>
<dbReference type="Pfam" id="PF00287">
    <property type="entry name" value="Na_K-ATPase"/>
    <property type="match status" value="2"/>
</dbReference>
<dbReference type="AlphaFoldDB" id="A0AAU9THB7"/>
<feature type="region of interest" description="Disordered" evidence="7">
    <location>
        <begin position="1"/>
        <end position="36"/>
    </location>
</feature>
<dbReference type="EMBL" id="CAKOGL010000004">
    <property type="protein sequence ID" value="CAH2085307.1"/>
    <property type="molecule type" value="Genomic_DNA"/>
</dbReference>
<dbReference type="PANTHER" id="PTHR11523">
    <property type="entry name" value="SODIUM/POTASSIUM-DEPENDENT ATPASE BETA SUBUNIT"/>
    <property type="match status" value="1"/>
</dbReference>
<comment type="subcellular location">
    <subcellularLocation>
        <location evidence="1">Membrane</location>
        <topology evidence="1">Single-pass type II membrane protein</topology>
    </subcellularLocation>
</comment>
<evidence type="ECO:0000256" key="6">
    <source>
        <dbReference type="ARBA" id="ARBA00023136"/>
    </source>
</evidence>
<comment type="caution">
    <text evidence="9">The sequence shown here is derived from an EMBL/GenBank/DDBJ whole genome shotgun (WGS) entry which is preliminary data.</text>
</comment>
<sequence length="309" mass="35725">MFKRKDKNTQNKHPSLPVPGTSRDPGVIGTSEHDSKEPRVSWTKRCCNYIYDRERKLFCGRTCKSWLCIIAYSIMYLVFLSTYTMIFLFGSLSIIKFLDDYQTIDKAELLTYSTNGIGLSATPTSLNILPVIWYRNDSKDYAKYVNELENLLVKRKKREAKNYTDLGPCGTSPFGYGNSPCIIIRINKQLKWSAKPLDEDNARKLNVPLKIKQWMKMDQKLWLHCEGIHSYDKEHMGKITYYPDPPGFDPKLFPLSKYTDSPLIAVQISNFTLGISLAIKCSLWYNEGVSTIEYMLYVTPKKIENLRKT</sequence>
<name>A0AAU9THB7_EUPED</name>
<keyword evidence="6 8" id="KW-0472">Membrane</keyword>